<reference evidence="1" key="1">
    <citation type="journal article" date="2020" name="Nature">
        <title>Giant virus diversity and host interactions through global metagenomics.</title>
        <authorList>
            <person name="Schulz F."/>
            <person name="Roux S."/>
            <person name="Paez-Espino D."/>
            <person name="Jungbluth S."/>
            <person name="Walsh D.A."/>
            <person name="Denef V.J."/>
            <person name="McMahon K.D."/>
            <person name="Konstantinidis K.T."/>
            <person name="Eloe-Fadrosh E.A."/>
            <person name="Kyrpides N.C."/>
            <person name="Woyke T."/>
        </authorList>
    </citation>
    <scope>NUCLEOTIDE SEQUENCE</scope>
    <source>
        <strain evidence="1">GVMAG-M-3300013285-6</strain>
    </source>
</reference>
<protein>
    <submittedName>
        <fullName evidence="1">Uncharacterized protein</fullName>
    </submittedName>
</protein>
<dbReference type="EMBL" id="MN739168">
    <property type="protein sequence ID" value="QHS92081.1"/>
    <property type="molecule type" value="Genomic_DNA"/>
</dbReference>
<proteinExistence type="predicted"/>
<evidence type="ECO:0000313" key="1">
    <source>
        <dbReference type="EMBL" id="QHS92081.1"/>
    </source>
</evidence>
<accession>A0A6C0BK06</accession>
<name>A0A6C0BK06_9ZZZZ</name>
<organism evidence="1">
    <name type="scientific">viral metagenome</name>
    <dbReference type="NCBI Taxonomy" id="1070528"/>
    <lineage>
        <taxon>unclassified sequences</taxon>
        <taxon>metagenomes</taxon>
        <taxon>organismal metagenomes</taxon>
    </lineage>
</organism>
<dbReference type="AlphaFoldDB" id="A0A6C0BK06"/>
<sequence length="84" mass="9745">MPSYRIAPAVDALASFESLAQRRYPGTQNAERRKEYIRALNECKVSPAYSTMLPTGIYYPAHCEPYMDDDTKGWQRIKGRMHHH</sequence>